<keyword evidence="4" id="KW-1015">Disulfide bond</keyword>
<evidence type="ECO:0000259" key="8">
    <source>
        <dbReference type="SMART" id="SM00768"/>
    </source>
</evidence>
<name>A0A835VH11_VANPL</name>
<evidence type="ECO:0000256" key="4">
    <source>
        <dbReference type="ARBA" id="ARBA00023157"/>
    </source>
</evidence>
<keyword evidence="3 7" id="KW-0378">Hydrolase</keyword>
<dbReference type="AlphaFoldDB" id="A0A835VH11"/>
<dbReference type="InterPro" id="IPR017853">
    <property type="entry name" value="GH"/>
</dbReference>
<sequence>MEPTELNVQVVQMLIPFFRTAPAPGSGPARKPGTYKEDFTAHTLPALRNIQRALDAAGVGSKVKATVPFNSDVYYSPGSVPLPSEGDFRADVRDLAIEIVQFLHENHSPFMVNIYPFLSLYQDEYFPFDFAFFHGTNNPIRDGDAVYSNVFDANFDTLIWSLRKAGYPDMPVIVGEVGWPTDGDKNANLDNAKAFNQGLLAHVVSGEGTPMRRGKIAVFLFGFIDEDAKSLAPGNFERHWGIFEYDGKPKYELDLKGGKKDVPLVGAQGVKYLDRRWCVLDTNGDGEMWGLAESVSFACTFGDCTSLGYGSSCNHLGWNGNASYAFNMFYQVRNQRDMDCDFMSLAVVTWDDPSDGRCRFPVMTAYGGSMSGMRVADLIWVVAGGFVSLFLLC</sequence>
<dbReference type="Pfam" id="PF07983">
    <property type="entry name" value="X8"/>
    <property type="match status" value="1"/>
</dbReference>
<keyword evidence="2" id="KW-0732">Signal</keyword>
<accession>A0A835VH11</accession>
<feature type="domain" description="X8" evidence="8">
    <location>
        <begin position="276"/>
        <end position="360"/>
    </location>
</feature>
<comment type="caution">
    <text evidence="9">The sequence shown here is derived from an EMBL/GenBank/DDBJ whole genome shotgun (WGS) entry which is preliminary data.</text>
</comment>
<organism evidence="9 10">
    <name type="scientific">Vanilla planifolia</name>
    <name type="common">Vanilla</name>
    <dbReference type="NCBI Taxonomy" id="51239"/>
    <lineage>
        <taxon>Eukaryota</taxon>
        <taxon>Viridiplantae</taxon>
        <taxon>Streptophyta</taxon>
        <taxon>Embryophyta</taxon>
        <taxon>Tracheophyta</taxon>
        <taxon>Spermatophyta</taxon>
        <taxon>Magnoliopsida</taxon>
        <taxon>Liliopsida</taxon>
        <taxon>Asparagales</taxon>
        <taxon>Orchidaceae</taxon>
        <taxon>Vanilloideae</taxon>
        <taxon>Vanilleae</taxon>
        <taxon>Vanilla</taxon>
    </lineage>
</organism>
<gene>
    <name evidence="9" type="ORF">HPP92_000436</name>
</gene>
<evidence type="ECO:0000256" key="1">
    <source>
        <dbReference type="ARBA" id="ARBA00008773"/>
    </source>
</evidence>
<evidence type="ECO:0000256" key="3">
    <source>
        <dbReference type="ARBA" id="ARBA00022801"/>
    </source>
</evidence>
<dbReference type="GO" id="GO:0005975">
    <property type="term" value="P:carbohydrate metabolic process"/>
    <property type="evidence" value="ECO:0007669"/>
    <property type="project" value="InterPro"/>
</dbReference>
<evidence type="ECO:0000313" key="10">
    <source>
        <dbReference type="Proteomes" id="UP000639772"/>
    </source>
</evidence>
<dbReference type="Proteomes" id="UP000639772">
    <property type="component" value="Chromosome 1"/>
</dbReference>
<protein>
    <recommendedName>
        <fullName evidence="8">X8 domain-containing protein</fullName>
    </recommendedName>
</protein>
<dbReference type="EMBL" id="JADCNM010000001">
    <property type="protein sequence ID" value="KAG0500364.1"/>
    <property type="molecule type" value="Genomic_DNA"/>
</dbReference>
<dbReference type="InterPro" id="IPR000490">
    <property type="entry name" value="Glyco_hydro_17"/>
</dbReference>
<dbReference type="Pfam" id="PF00332">
    <property type="entry name" value="Glyco_hydro_17"/>
    <property type="match status" value="1"/>
</dbReference>
<dbReference type="SUPFAM" id="SSF51445">
    <property type="entry name" value="(Trans)glycosidases"/>
    <property type="match status" value="1"/>
</dbReference>
<dbReference type="SMART" id="SM00768">
    <property type="entry name" value="X8"/>
    <property type="match status" value="1"/>
</dbReference>
<dbReference type="InterPro" id="IPR044965">
    <property type="entry name" value="Glyco_hydro_17_plant"/>
</dbReference>
<reference evidence="9 10" key="1">
    <citation type="journal article" date="2020" name="Nat. Food">
        <title>A phased Vanilla planifolia genome enables genetic improvement of flavour and production.</title>
        <authorList>
            <person name="Hasing T."/>
            <person name="Tang H."/>
            <person name="Brym M."/>
            <person name="Khazi F."/>
            <person name="Huang T."/>
            <person name="Chambers A.H."/>
        </authorList>
    </citation>
    <scope>NUCLEOTIDE SEQUENCE [LARGE SCALE GENOMIC DNA]</scope>
    <source>
        <tissue evidence="9">Leaf</tissue>
    </source>
</reference>
<dbReference type="OrthoDB" id="408788at2759"/>
<keyword evidence="5 7" id="KW-0326">Glycosidase</keyword>
<comment type="similarity">
    <text evidence="1 6">Belongs to the glycosyl hydrolase 17 family.</text>
</comment>
<evidence type="ECO:0000313" key="9">
    <source>
        <dbReference type="EMBL" id="KAG0500364.1"/>
    </source>
</evidence>
<dbReference type="PANTHER" id="PTHR32227">
    <property type="entry name" value="GLUCAN ENDO-1,3-BETA-GLUCOSIDASE BG1-RELATED-RELATED"/>
    <property type="match status" value="1"/>
</dbReference>
<dbReference type="InterPro" id="IPR012946">
    <property type="entry name" value="X8"/>
</dbReference>
<dbReference type="GO" id="GO:0004553">
    <property type="term" value="F:hydrolase activity, hydrolyzing O-glycosyl compounds"/>
    <property type="evidence" value="ECO:0007669"/>
    <property type="project" value="InterPro"/>
</dbReference>
<evidence type="ECO:0000256" key="2">
    <source>
        <dbReference type="ARBA" id="ARBA00022729"/>
    </source>
</evidence>
<dbReference type="Gene3D" id="3.20.20.80">
    <property type="entry name" value="Glycosidases"/>
    <property type="match status" value="1"/>
</dbReference>
<evidence type="ECO:0000256" key="7">
    <source>
        <dbReference type="RuleBase" id="RU004336"/>
    </source>
</evidence>
<proteinExistence type="inferred from homology"/>
<evidence type="ECO:0000256" key="6">
    <source>
        <dbReference type="RuleBase" id="RU004335"/>
    </source>
</evidence>
<dbReference type="PROSITE" id="PS00587">
    <property type="entry name" value="GLYCOSYL_HYDROL_F17"/>
    <property type="match status" value="1"/>
</dbReference>
<evidence type="ECO:0000256" key="5">
    <source>
        <dbReference type="ARBA" id="ARBA00023295"/>
    </source>
</evidence>